<accession>A0ABW4WCV0</accession>
<keyword evidence="2" id="KW-1133">Transmembrane helix</keyword>
<dbReference type="EMBL" id="JBHUGY010000019">
    <property type="protein sequence ID" value="MFD2053655.1"/>
    <property type="molecule type" value="Genomic_DNA"/>
</dbReference>
<evidence type="ECO:0008006" key="5">
    <source>
        <dbReference type="Google" id="ProtNLM"/>
    </source>
</evidence>
<keyword evidence="2" id="KW-0472">Membrane</keyword>
<keyword evidence="2" id="KW-0812">Transmembrane</keyword>
<proteinExistence type="predicted"/>
<evidence type="ECO:0000313" key="4">
    <source>
        <dbReference type="Proteomes" id="UP001597349"/>
    </source>
</evidence>
<gene>
    <name evidence="3" type="ORF">ACFSQT_11310</name>
</gene>
<sequence>MNRHTVGEEFSTGLLRNLPLYAFAAFTLTGCIFIAVSKLWGVNPFVSMTVPIMLMIGYLSLSWFSGRIRLHEEQTGDNLYYMGFLFTLSSLGVSLYQFTSVSSTDDVIRNFGIAITSTIFGISLRILYNQTRRDVLDVERATRHELATMTRRVRSEMESATREFADFRRVSNQMISEGFDEIVRHADDTGEQLKGALERMANEAIKPVQDASAKLSTAIDASFGQIASKLSEIAEKVDSSGDVFEKANSGMASSTSQLGSQVDAVARKLEAVMIPEAVLKNELGPLVRELGKIVVDYGARTEALSKDQAHRMDLITNAVAKIVETSGRSLQIMEKSVEASAQVQRSTDSLARHIQQQNAEMQKFLERMLLETRAGSKLGVFEPLSDGASGGANGVHHFTDGLGSTPLLDDIVALAAPVEVQAQQPNGQDAPEAAGDAISPVNKSVESESDSKRWWNRR</sequence>
<feature type="transmembrane region" description="Helical" evidence="2">
    <location>
        <begin position="111"/>
        <end position="128"/>
    </location>
</feature>
<feature type="transmembrane region" description="Helical" evidence="2">
    <location>
        <begin position="46"/>
        <end position="66"/>
    </location>
</feature>
<name>A0ABW4WCV0_9HYPH</name>
<organism evidence="3 4">
    <name type="scientific">Mesorhizobium calcicola</name>
    <dbReference type="NCBI Taxonomy" id="1300310"/>
    <lineage>
        <taxon>Bacteria</taxon>
        <taxon>Pseudomonadati</taxon>
        <taxon>Pseudomonadota</taxon>
        <taxon>Alphaproteobacteria</taxon>
        <taxon>Hyphomicrobiales</taxon>
        <taxon>Phyllobacteriaceae</taxon>
        <taxon>Mesorhizobium</taxon>
    </lineage>
</organism>
<dbReference type="Proteomes" id="UP001597349">
    <property type="component" value="Unassembled WGS sequence"/>
</dbReference>
<feature type="transmembrane region" description="Helical" evidence="2">
    <location>
        <begin position="20"/>
        <end position="40"/>
    </location>
</feature>
<evidence type="ECO:0000256" key="2">
    <source>
        <dbReference type="SAM" id="Phobius"/>
    </source>
</evidence>
<evidence type="ECO:0000313" key="3">
    <source>
        <dbReference type="EMBL" id="MFD2053655.1"/>
    </source>
</evidence>
<feature type="transmembrane region" description="Helical" evidence="2">
    <location>
        <begin position="78"/>
        <end position="99"/>
    </location>
</feature>
<protein>
    <recommendedName>
        <fullName evidence="5">Methyl-accepting chemotaxis protein</fullName>
    </recommendedName>
</protein>
<dbReference type="RefSeq" id="WP_095081565.1">
    <property type="nucleotide sequence ID" value="NZ_JBHUGY010000019.1"/>
</dbReference>
<feature type="compositionally biased region" description="Basic and acidic residues" evidence="1">
    <location>
        <begin position="445"/>
        <end position="458"/>
    </location>
</feature>
<comment type="caution">
    <text evidence="3">The sequence shown here is derived from an EMBL/GenBank/DDBJ whole genome shotgun (WGS) entry which is preliminary data.</text>
</comment>
<evidence type="ECO:0000256" key="1">
    <source>
        <dbReference type="SAM" id="MobiDB-lite"/>
    </source>
</evidence>
<reference evidence="4" key="1">
    <citation type="journal article" date="2019" name="Int. J. Syst. Evol. Microbiol.">
        <title>The Global Catalogue of Microorganisms (GCM) 10K type strain sequencing project: providing services to taxonomists for standard genome sequencing and annotation.</title>
        <authorList>
            <consortium name="The Broad Institute Genomics Platform"/>
            <consortium name="The Broad Institute Genome Sequencing Center for Infectious Disease"/>
            <person name="Wu L."/>
            <person name="Ma J."/>
        </authorList>
    </citation>
    <scope>NUCLEOTIDE SEQUENCE [LARGE SCALE GENOMIC DNA]</scope>
    <source>
        <strain evidence="4">CGMCC 1.16226</strain>
    </source>
</reference>
<keyword evidence="4" id="KW-1185">Reference proteome</keyword>
<feature type="region of interest" description="Disordered" evidence="1">
    <location>
        <begin position="422"/>
        <end position="458"/>
    </location>
</feature>
<dbReference type="PROSITE" id="PS51257">
    <property type="entry name" value="PROKAR_LIPOPROTEIN"/>
    <property type="match status" value="1"/>
</dbReference>